<evidence type="ECO:0000256" key="7">
    <source>
        <dbReference type="ARBA" id="ARBA00022801"/>
    </source>
</evidence>
<dbReference type="InterPro" id="IPR017853">
    <property type="entry name" value="GH"/>
</dbReference>
<evidence type="ECO:0000313" key="20">
    <source>
        <dbReference type="Proteomes" id="UP000190541"/>
    </source>
</evidence>
<dbReference type="InterPro" id="IPR014756">
    <property type="entry name" value="Ig_E-set"/>
</dbReference>
<dbReference type="NCBIfam" id="TIGR02402">
    <property type="entry name" value="trehalose_TreZ"/>
    <property type="match status" value="1"/>
</dbReference>
<dbReference type="Proteomes" id="UP000190541">
    <property type="component" value="Unassembled WGS sequence"/>
</dbReference>
<evidence type="ECO:0000256" key="9">
    <source>
        <dbReference type="ARBA" id="ARBA00023295"/>
    </source>
</evidence>
<proteinExistence type="inferred from homology"/>
<keyword evidence="7 14" id="KW-0378">Hydrolase</keyword>
<feature type="active site" description="Nucleophile" evidence="15">
    <location>
        <position position="235"/>
    </location>
</feature>
<reference evidence="19 20" key="1">
    <citation type="submission" date="2017-02" db="EMBL/GenBank/DDBJ databases">
        <authorList>
            <person name="Peterson S.W."/>
        </authorList>
    </citation>
    <scope>NUCLEOTIDE SEQUENCE [LARGE SCALE GENOMIC DNA]</scope>
    <source>
        <strain evidence="19 20">DSM 22899</strain>
    </source>
</reference>
<dbReference type="InterPro" id="IPR006047">
    <property type="entry name" value="GH13_cat_dom"/>
</dbReference>
<evidence type="ECO:0000256" key="10">
    <source>
        <dbReference type="ARBA" id="ARBA00032057"/>
    </source>
</evidence>
<dbReference type="GO" id="GO:0005992">
    <property type="term" value="P:trehalose biosynthetic process"/>
    <property type="evidence" value="ECO:0007669"/>
    <property type="project" value="UniProtKB-UniRule"/>
</dbReference>
<dbReference type="Gene3D" id="1.10.10.760">
    <property type="entry name" value="E-set domains of sugar-utilizing enzymes"/>
    <property type="match status" value="1"/>
</dbReference>
<evidence type="ECO:0000256" key="11">
    <source>
        <dbReference type="ARBA" id="ARBA00033284"/>
    </source>
</evidence>
<dbReference type="EC" id="3.2.1.141" evidence="4 13"/>
<dbReference type="InterPro" id="IPR012768">
    <property type="entry name" value="Trehalose_TreZ"/>
</dbReference>
<feature type="site" description="Transition state stabilizer" evidence="17">
    <location>
        <position position="366"/>
    </location>
</feature>
<dbReference type="EMBL" id="FUYS01000006">
    <property type="protein sequence ID" value="SKB68623.1"/>
    <property type="molecule type" value="Genomic_DNA"/>
</dbReference>
<evidence type="ECO:0000256" key="5">
    <source>
        <dbReference type="ARBA" id="ARBA00015938"/>
    </source>
</evidence>
<organism evidence="19 20">
    <name type="scientific">Parapedobacter luteus</name>
    <dbReference type="NCBI Taxonomy" id="623280"/>
    <lineage>
        <taxon>Bacteria</taxon>
        <taxon>Pseudomonadati</taxon>
        <taxon>Bacteroidota</taxon>
        <taxon>Sphingobacteriia</taxon>
        <taxon>Sphingobacteriales</taxon>
        <taxon>Sphingobacteriaceae</taxon>
        <taxon>Parapedobacter</taxon>
    </lineage>
</organism>
<comment type="subcellular location">
    <subcellularLocation>
        <location evidence="1 15">Cytoplasm</location>
    </subcellularLocation>
</comment>
<dbReference type="InterPro" id="IPR013783">
    <property type="entry name" value="Ig-like_fold"/>
</dbReference>
<feature type="domain" description="Glycosyl hydrolase family 13 catalytic" evidence="18">
    <location>
        <begin position="89"/>
        <end position="484"/>
    </location>
</feature>
<dbReference type="SUPFAM" id="SSF51445">
    <property type="entry name" value="(Trans)glycosidases"/>
    <property type="match status" value="1"/>
</dbReference>
<dbReference type="UniPathway" id="UPA00299"/>
<keyword evidence="9 14" id="KW-0326">Glycosidase</keyword>
<dbReference type="PANTHER" id="PTHR43651">
    <property type="entry name" value="1,4-ALPHA-GLUCAN-BRANCHING ENZYME"/>
    <property type="match status" value="1"/>
</dbReference>
<evidence type="ECO:0000256" key="1">
    <source>
        <dbReference type="ARBA" id="ARBA00004496"/>
    </source>
</evidence>
<keyword evidence="6" id="KW-0963">Cytoplasm</keyword>
<sequence length="578" mass="64792">MTLHIVSPVEKRIAMIKSADGYYEATVDDCSPATRYYYQPDGEGDFPDPASHFQPEGVHGPSAVVDHGAFRWSDQAWENPALSELVLYELHVGTFTEAGTFDAIIPRLEDLVATGINAIEIMPVAQFPGTRNWGYDGVFPYAVQASYGGPDGLKRLVDACHRHDIAVILDVVYNHLGPEGNYFNAFGPYFTDAYQTPWGSALNFDGPWSDGVRDYFAANALHWFHHFHIDGLRLDAIHAIIDTGAIHVLQYINEVVECYTQHAQKPVHMIAESDLNAPRVIQNAKTNGYGFDAQWLDDFHHALFVLLYPEGKERYEDFGTVHQLAKAYTEGFVHSGEYVKARQRKYGASSAGIPGFKFISFIQNHDQVGNHKNGERLSVLLTDAQLRVAAAATLLSPYVPMLFMGEEYGEDNPFLYFTSHSDPELVKLVREGRKREFAHFLGDEEPPDPQAEDTFRACILDWSKRTWGNYRLLLTWYKRLIHLRRTHKALQNFNKAGTRVDVLSERAWSMIRQDEAGQSTLVALFNLGDQPLPYTLPPNTTWICLLDSTVADLQHGAAASPDALALPPVSVLVFASTT</sequence>
<dbReference type="SUPFAM" id="SSF81296">
    <property type="entry name" value="E set domains"/>
    <property type="match status" value="1"/>
</dbReference>
<dbReference type="Gene3D" id="3.20.20.80">
    <property type="entry name" value="Glycosidases"/>
    <property type="match status" value="1"/>
</dbReference>
<comment type="catalytic activity">
    <reaction evidence="12 14">
        <text>hydrolysis of (1-&gt;4)-alpha-D-glucosidic linkage in 4-alpha-D-[(1-&gt;4)-alpha-D-glucanosyl]n trehalose to yield trehalose and (1-&gt;4)-alpha-D-glucan.</text>
        <dbReference type="EC" id="3.2.1.141"/>
    </reaction>
</comment>
<dbReference type="Pfam" id="PF00128">
    <property type="entry name" value="Alpha-amylase"/>
    <property type="match status" value="1"/>
</dbReference>
<dbReference type="AlphaFoldDB" id="A0A1T5DAR8"/>
<evidence type="ECO:0000313" key="19">
    <source>
        <dbReference type="EMBL" id="SKB68623.1"/>
    </source>
</evidence>
<dbReference type="InterPro" id="IPR044901">
    <property type="entry name" value="Trehalose_TreZ_E-set_sf"/>
</dbReference>
<evidence type="ECO:0000256" key="2">
    <source>
        <dbReference type="ARBA" id="ARBA00005199"/>
    </source>
</evidence>
<comment type="similarity">
    <text evidence="3 14">Belongs to the glycosyl hydrolase 13 family.</text>
</comment>
<evidence type="ECO:0000256" key="3">
    <source>
        <dbReference type="ARBA" id="ARBA00008061"/>
    </source>
</evidence>
<dbReference type="PANTHER" id="PTHR43651:SF11">
    <property type="entry name" value="MALTO-OLIGOSYLTREHALOSE TREHALOHYDROLASE"/>
    <property type="match status" value="1"/>
</dbReference>
<evidence type="ECO:0000256" key="4">
    <source>
        <dbReference type="ARBA" id="ARBA00012268"/>
    </source>
</evidence>
<comment type="pathway">
    <text evidence="2 14">Glycan biosynthesis; trehalose biosynthesis.</text>
</comment>
<dbReference type="CDD" id="cd11325">
    <property type="entry name" value="AmyAc_GTHase"/>
    <property type="match status" value="1"/>
</dbReference>
<dbReference type="SUPFAM" id="SSF51011">
    <property type="entry name" value="Glycosyl hydrolase domain"/>
    <property type="match status" value="1"/>
</dbReference>
<feature type="binding site" evidence="16">
    <location>
        <begin position="297"/>
        <end position="301"/>
    </location>
    <ligand>
        <name>substrate</name>
    </ligand>
</feature>
<accession>A0A1T5DAR8</accession>
<evidence type="ECO:0000256" key="16">
    <source>
        <dbReference type="PIRSR" id="PIRSR006337-2"/>
    </source>
</evidence>
<dbReference type="GO" id="GO:0033942">
    <property type="term" value="F:4-alpha-D-(1-&gt;4)-alpha-D-glucanotrehalose trehalohydrolase activity"/>
    <property type="evidence" value="ECO:0007669"/>
    <property type="project" value="UniProtKB-EC"/>
</dbReference>
<evidence type="ECO:0000256" key="13">
    <source>
        <dbReference type="NCBIfam" id="TIGR02402"/>
    </source>
</evidence>
<protein>
    <recommendedName>
        <fullName evidence="5 13">Malto-oligosyltrehalose trehalohydrolase</fullName>
        <shortName evidence="14">MTHase</shortName>
        <ecNumber evidence="4 13">3.2.1.141</ecNumber>
    </recommendedName>
    <alternativeName>
        <fullName evidence="11 14">4-alpha-D-((1-&gt;4)-alpha-D-glucano)trehalose trehalohydrolase</fullName>
    </alternativeName>
    <alternativeName>
        <fullName evidence="10 14">Maltooligosyl trehalose trehalohydrolase</fullName>
    </alternativeName>
</protein>
<feature type="active site" description="Proton donor" evidence="15">
    <location>
        <position position="272"/>
    </location>
</feature>
<keyword evidence="20" id="KW-1185">Reference proteome</keyword>
<dbReference type="GO" id="GO:0005737">
    <property type="term" value="C:cytoplasm"/>
    <property type="evidence" value="ECO:0007669"/>
    <property type="project" value="UniProtKB-SubCell"/>
</dbReference>
<evidence type="ECO:0000259" key="18">
    <source>
        <dbReference type="SMART" id="SM00642"/>
    </source>
</evidence>
<feature type="binding site" evidence="16">
    <location>
        <begin position="233"/>
        <end position="238"/>
    </location>
    <ligand>
        <name>substrate</name>
    </ligand>
</feature>
<dbReference type="PIRSF" id="PIRSF006337">
    <property type="entry name" value="Trehalose_TreZ"/>
    <property type="match status" value="1"/>
</dbReference>
<name>A0A1T5DAR8_9SPHI</name>
<keyword evidence="8" id="KW-0119">Carbohydrate metabolism</keyword>
<evidence type="ECO:0000256" key="12">
    <source>
        <dbReference type="ARBA" id="ARBA00034013"/>
    </source>
</evidence>
<evidence type="ECO:0000256" key="15">
    <source>
        <dbReference type="PIRSR" id="PIRSR006337-1"/>
    </source>
</evidence>
<gene>
    <name evidence="19" type="ORF">SAMN05660226_02653</name>
</gene>
<dbReference type="STRING" id="623280.SAMN05660226_02653"/>
<evidence type="ECO:0000256" key="6">
    <source>
        <dbReference type="ARBA" id="ARBA00022490"/>
    </source>
</evidence>
<evidence type="ECO:0000256" key="8">
    <source>
        <dbReference type="ARBA" id="ARBA00023277"/>
    </source>
</evidence>
<dbReference type="Gene3D" id="2.60.40.10">
    <property type="entry name" value="Immunoglobulins"/>
    <property type="match status" value="1"/>
</dbReference>
<evidence type="ECO:0000256" key="17">
    <source>
        <dbReference type="PIRSR" id="PIRSR006337-3"/>
    </source>
</evidence>
<feature type="binding site" evidence="16">
    <location>
        <begin position="365"/>
        <end position="370"/>
    </location>
    <ligand>
        <name>substrate</name>
    </ligand>
</feature>
<evidence type="ECO:0000256" key="14">
    <source>
        <dbReference type="PIRNR" id="PIRNR006337"/>
    </source>
</evidence>
<dbReference type="CDD" id="cd02853">
    <property type="entry name" value="E_set_MTHase_like_N"/>
    <property type="match status" value="1"/>
</dbReference>
<dbReference type="SMART" id="SM00642">
    <property type="entry name" value="Aamy"/>
    <property type="match status" value="1"/>
</dbReference>